<keyword evidence="4" id="KW-1185">Reference proteome</keyword>
<dbReference type="PANTHER" id="PTHR44119">
    <property type="entry name" value="MAGNESIUM-CHELATASE SUBUNIT CHLH, CHLOROPLASTIC"/>
    <property type="match status" value="1"/>
</dbReference>
<feature type="domain" description="CobN/magnesium chelatase" evidence="2">
    <location>
        <begin position="141"/>
        <end position="1297"/>
    </location>
</feature>
<dbReference type="InterPro" id="IPR003672">
    <property type="entry name" value="CobN/Mg_chltase"/>
</dbReference>
<dbReference type="BioCyc" id="CSTA292563:G1353-1241-MONOMER"/>
<gene>
    <name evidence="3" type="ordered locus">Cyast_1235</name>
</gene>
<evidence type="ECO:0000259" key="2">
    <source>
        <dbReference type="Pfam" id="PF02514"/>
    </source>
</evidence>
<proteinExistence type="predicted"/>
<dbReference type="NCBIfam" id="TIGR02257">
    <property type="entry name" value="cobalto_cobN"/>
    <property type="match status" value="1"/>
</dbReference>
<accession>K9YLD0</accession>
<dbReference type="PATRIC" id="fig|292563.3.peg.1295"/>
<dbReference type="eggNOG" id="COG1429">
    <property type="taxonomic scope" value="Bacteria"/>
</dbReference>
<organism evidence="3 4">
    <name type="scientific">Cyanobacterium stanieri (strain ATCC 29140 / PCC 7202)</name>
    <dbReference type="NCBI Taxonomy" id="292563"/>
    <lineage>
        <taxon>Bacteria</taxon>
        <taxon>Bacillati</taxon>
        <taxon>Cyanobacteriota</taxon>
        <taxon>Cyanophyceae</taxon>
        <taxon>Oscillatoriophycideae</taxon>
        <taxon>Chroococcales</taxon>
        <taxon>Geminocystaceae</taxon>
        <taxon>Cyanobacterium</taxon>
    </lineage>
</organism>
<dbReference type="EMBL" id="CP003940">
    <property type="protein sequence ID" value="AFZ47200.1"/>
    <property type="molecule type" value="Genomic_DNA"/>
</dbReference>
<evidence type="ECO:0000256" key="1">
    <source>
        <dbReference type="SAM" id="MobiDB-lite"/>
    </source>
</evidence>
<dbReference type="STRING" id="292563.Cyast_1235"/>
<sequence>MHRIPATPGGWNPDTEGVIIIEQNPAPIIFLTSADTDIQTIASCVEVLPDDFPAMRVVNLLQLQQELTIDTYAQEVLSQAQVIIIRLLGGRSYWNYGLEVCKDIVSQHNHISLLILPGDDRPDPELINHSNVPLFHVNQFWQYLIEGGVENFAHGFKYLSNTLFKTNFHVVSPQIIPRLGIFSSSLEQKFFSPLNPPTLGDLNNECSLDNNSIDVAIIFYRSHYLSGNIKPITALQEKLSQENISYISIYISSLRDEENQTELIELLQNHQIKLILNTTSFSVAKIGNESNTKIWQTLNVPVLQIILSGSTQEYWQDNFQGLSPRDVAMNIALPEVDGRIITRAISFKSVVKKHRQLETDVVVYQPLENRVNYVVELSKNWLRLSNIPNSQKKVAIILANYPNKDGRIANGVGLDTPASCINILHALAENGYFITDIPNDGDELIFRLIKGVTNDLEMTSQKKLNQFLSIKDYLNYFSDLPQKVRDEVNNRWGIVSASSEKKDNNLSIEIEQDYIPISGEQLGNVFIGVQPSRGYDLDPSLNYHAPDLEPTHRYLAFYFWLRKIFQADVVIHVGKHGNLEWLPGKSLVLSEHCYPEISLGSLPNFYPFIVNDPGEGSQAKRRANAVILDHLTPPLTRAELYKELLELEALIDEYYQAQSLNPSRLKIIGDRISELVKTTNLNQDLGIEKVDQNSLTQFLTVADGYLCELKEAQIRDGLHIFGQCPQGRQLRDLIKAIALFSSYNNLGIIEAIKEDLTSNSSNQSSKGLSFSPLNPHPSAFGISPFKGRGETFHDKDLSKLNRDQIPPLLRGARGDHETIANELIEKLIQEEKTPPLLRGVGGDQKPITLLRGARGDSQTIHLGKHTKKSLQWIEKQLLPNLKKTDQEITNLIRGLEGKFIPSGSSGAPTRGRSDVLPTGRNFYSVDIRAIPSETAWDVGRKAADALIERYTQENGEYPRTLGISVWGTSTMRTGGDDIAQIMALMGVKPVWDGVSRRVVDYEVIPISVLNRPRVDVTVRVSGFFRDGFPNILDLLYKITVHLSTLTEEKEFNPLASQAQKDQDYWLDQGLTPEQATERATYRLFGSKPGAYGAGLQGLIESQNWQTDEDLARAYLNWSSYAYKGNKGVSMPEVFEQRLRDLEIVLHNQDNREHDLLDSDDYYQFQGGLTAAVRHLKGENPVTYFGDNSQPNNPKVRSLKEEIARVYRSRVINPKWIAGVMRHGYKGAFEMSATVDYLFAYGATTKVVPSFMFEGVANSYLLDDKVRDFIEQKNPWALRDMAERLIEASQRGLWQNMSADMYDRLREIANQAEGAIE</sequence>
<reference evidence="4" key="1">
    <citation type="journal article" date="2013" name="Proc. Natl. Acad. Sci. U.S.A.">
        <title>Improving the coverage of the cyanobacterial phylum using diversity-driven genome sequencing.</title>
        <authorList>
            <person name="Shih P.M."/>
            <person name="Wu D."/>
            <person name="Latifi A."/>
            <person name="Axen S.D."/>
            <person name="Fewer D.P."/>
            <person name="Talla E."/>
            <person name="Calteau A."/>
            <person name="Cai F."/>
            <person name="Tandeau de Marsac N."/>
            <person name="Rippka R."/>
            <person name="Herdman M."/>
            <person name="Sivonen K."/>
            <person name="Coursin T."/>
            <person name="Laurent T."/>
            <person name="Goodwin L."/>
            <person name="Nolan M."/>
            <person name="Davenport K.W."/>
            <person name="Han C.S."/>
            <person name="Rubin E.M."/>
            <person name="Eisen J.A."/>
            <person name="Woyke T."/>
            <person name="Gugger M."/>
            <person name="Kerfeld C.A."/>
        </authorList>
    </citation>
    <scope>NUCLEOTIDE SEQUENCE [LARGE SCALE GENOMIC DNA]</scope>
    <source>
        <strain evidence="4">ATCC 29140 / PCC 7202</strain>
    </source>
</reference>
<name>K9YLD0_CYASC</name>
<evidence type="ECO:0000313" key="3">
    <source>
        <dbReference type="EMBL" id="AFZ47200.1"/>
    </source>
</evidence>
<feature type="region of interest" description="Disordered" evidence="1">
    <location>
        <begin position="760"/>
        <end position="786"/>
    </location>
</feature>
<dbReference type="PANTHER" id="PTHR44119:SF4">
    <property type="entry name" value="AEROBIC COBALTOCHELATASE SUBUNIT COBN"/>
    <property type="match status" value="1"/>
</dbReference>
<dbReference type="EC" id="6.6.1.2" evidence="3"/>
<dbReference type="GO" id="GO:0051116">
    <property type="term" value="F:cobaltochelatase activity"/>
    <property type="evidence" value="ECO:0007669"/>
    <property type="project" value="UniProtKB-EC"/>
</dbReference>
<dbReference type="HOGENOM" id="CLU_002017_1_0_3"/>
<dbReference type="Proteomes" id="UP000010483">
    <property type="component" value="Chromosome"/>
</dbReference>
<evidence type="ECO:0000313" key="4">
    <source>
        <dbReference type="Proteomes" id="UP000010483"/>
    </source>
</evidence>
<dbReference type="InterPro" id="IPR011953">
    <property type="entry name" value="Cobalto_CobN"/>
</dbReference>
<dbReference type="CDD" id="cd10150">
    <property type="entry name" value="CobN_like"/>
    <property type="match status" value="1"/>
</dbReference>
<feature type="compositionally biased region" description="Low complexity" evidence="1">
    <location>
        <begin position="760"/>
        <end position="771"/>
    </location>
</feature>
<dbReference type="Pfam" id="PF02514">
    <property type="entry name" value="CobN-Mg_chel"/>
    <property type="match status" value="1"/>
</dbReference>
<protein>
    <submittedName>
        <fullName evidence="3">Cobaltochelatase CobN subunit</fullName>
        <ecNumber evidence="3">6.6.1.2</ecNumber>
    </submittedName>
</protein>
<dbReference type="GO" id="GO:0009236">
    <property type="term" value="P:cobalamin biosynthetic process"/>
    <property type="evidence" value="ECO:0007669"/>
    <property type="project" value="InterPro"/>
</dbReference>
<keyword evidence="3" id="KW-0436">Ligase</keyword>
<dbReference type="KEGG" id="csn:Cyast_1235"/>